<accession>A0A2W4R5Z3</accession>
<name>A0A2W4R5Z3_9GAMM</name>
<comment type="caution">
    <text evidence="3">The sequence shown here is derived from an EMBL/GenBank/DDBJ whole genome shotgun (WGS) entry which is preliminary data.</text>
</comment>
<dbReference type="PANTHER" id="PTHR45947">
    <property type="entry name" value="SULFOQUINOVOSYL TRANSFERASE SQD2"/>
    <property type="match status" value="1"/>
</dbReference>
<dbReference type="SUPFAM" id="SSF53756">
    <property type="entry name" value="UDP-Glycosyltransferase/glycogen phosphorylase"/>
    <property type="match status" value="1"/>
</dbReference>
<dbReference type="InterPro" id="IPR028098">
    <property type="entry name" value="Glyco_trans_4-like_N"/>
</dbReference>
<keyword evidence="3" id="KW-0808">Transferase</keyword>
<dbReference type="PANTHER" id="PTHR45947:SF13">
    <property type="entry name" value="TRANSFERASE"/>
    <property type="match status" value="1"/>
</dbReference>
<dbReference type="GO" id="GO:0016757">
    <property type="term" value="F:glycosyltransferase activity"/>
    <property type="evidence" value="ECO:0007669"/>
    <property type="project" value="InterPro"/>
</dbReference>
<feature type="domain" description="Glycosyl transferase family 1" evidence="1">
    <location>
        <begin position="255"/>
        <end position="407"/>
    </location>
</feature>
<organism evidence="3 4">
    <name type="scientific">Candidatus Methylumidiphilus alinenensis</name>
    <dbReference type="NCBI Taxonomy" id="2202197"/>
    <lineage>
        <taxon>Bacteria</taxon>
        <taxon>Pseudomonadati</taxon>
        <taxon>Pseudomonadota</taxon>
        <taxon>Gammaproteobacteria</taxon>
        <taxon>Methylococcales</taxon>
        <taxon>Candidatus Methylumidiphilus</taxon>
    </lineage>
</organism>
<evidence type="ECO:0000313" key="4">
    <source>
        <dbReference type="Proteomes" id="UP000249396"/>
    </source>
</evidence>
<dbReference type="Pfam" id="PF00534">
    <property type="entry name" value="Glycos_transf_1"/>
    <property type="match status" value="1"/>
</dbReference>
<proteinExistence type="predicted"/>
<protein>
    <submittedName>
        <fullName evidence="3">Glycosyl transferase</fullName>
    </submittedName>
</protein>
<dbReference type="AlphaFoldDB" id="A0A2W4R5Z3"/>
<sequence length="433" mass="48969">MPAKKRIGAIYQKKCFNSYRVELPKLPSLLSINNYYYRRGGAEVVFLEQNKMFEEIGWQVFPFAMQHPNNLPSEWAKFFPDEIEFGESYSFIEKASRAFKITYSLEARKKLGRLLDMVRPDIAHAHNIYHHLSPSILSLLKARGIPTVLTLHDLKIACPAYKMLTHDGICERCKGGAIWNVALHRCVKNSLALSAVILMESSVHRLLGSYSKNVDRFIVPSRFFLEKFVEWGWPRDKIAYIPNFVNFDRLKPQNEIGNAFIYFGRLGHEKGLETFIRALKLSGLKGWIVGTGPDEGQLRRLVAETGAEVKFLGYLSGEKLFDAIRNARATVLPSEWYENAPVSVLESYALERPVIGANIGGIPELVRAGVTGETFQSGDAEALADRMERIASMSNEDVLTMGKAGRSWVTESFTSRCYLDRVLSLYREIGGIL</sequence>
<dbReference type="Proteomes" id="UP000249396">
    <property type="component" value="Unassembled WGS sequence"/>
</dbReference>
<feature type="domain" description="Glycosyltransferase subfamily 4-like N-terminal" evidence="2">
    <location>
        <begin position="40"/>
        <end position="249"/>
    </location>
</feature>
<dbReference type="Pfam" id="PF13439">
    <property type="entry name" value="Glyco_transf_4"/>
    <property type="match status" value="1"/>
</dbReference>
<dbReference type="EMBL" id="QJPH01000383">
    <property type="protein sequence ID" value="PZN75498.1"/>
    <property type="molecule type" value="Genomic_DNA"/>
</dbReference>
<evidence type="ECO:0000259" key="1">
    <source>
        <dbReference type="Pfam" id="PF00534"/>
    </source>
</evidence>
<dbReference type="InterPro" id="IPR001296">
    <property type="entry name" value="Glyco_trans_1"/>
</dbReference>
<evidence type="ECO:0000259" key="2">
    <source>
        <dbReference type="Pfam" id="PF13439"/>
    </source>
</evidence>
<gene>
    <name evidence="3" type="ORF">DM484_18485</name>
</gene>
<dbReference type="Gene3D" id="3.40.50.2000">
    <property type="entry name" value="Glycogen Phosphorylase B"/>
    <property type="match status" value="2"/>
</dbReference>
<dbReference type="InterPro" id="IPR050194">
    <property type="entry name" value="Glycosyltransferase_grp1"/>
</dbReference>
<reference evidence="3 4" key="1">
    <citation type="journal article" date="2018" name="Aquat. Microb. Ecol.">
        <title>Gammaproteobacterial methanotrophs dominate.</title>
        <authorList>
            <person name="Rissanen A.J."/>
            <person name="Saarenheimo J."/>
            <person name="Tiirola M."/>
            <person name="Peura S."/>
            <person name="Aalto S.L."/>
            <person name="Karvinen A."/>
            <person name="Nykanen H."/>
        </authorList>
    </citation>
    <scope>NUCLEOTIDE SEQUENCE [LARGE SCALE GENOMIC DNA]</scope>
    <source>
        <strain evidence="3">AMbin10</strain>
    </source>
</reference>
<evidence type="ECO:0000313" key="3">
    <source>
        <dbReference type="EMBL" id="PZN75498.1"/>
    </source>
</evidence>